<name>A0A3M7PWQ7_BRAPC</name>
<evidence type="ECO:0000313" key="2">
    <source>
        <dbReference type="Proteomes" id="UP000276133"/>
    </source>
</evidence>
<sequence length="18" mass="2130">NKTNKTFECDDNENEEAE</sequence>
<protein>
    <submittedName>
        <fullName evidence="1">Uncharacterized protein</fullName>
    </submittedName>
</protein>
<accession>A0A3M7PWQ7</accession>
<organism evidence="1 2">
    <name type="scientific">Brachionus plicatilis</name>
    <name type="common">Marine rotifer</name>
    <name type="synonym">Brachionus muelleri</name>
    <dbReference type="NCBI Taxonomy" id="10195"/>
    <lineage>
        <taxon>Eukaryota</taxon>
        <taxon>Metazoa</taxon>
        <taxon>Spiralia</taxon>
        <taxon>Gnathifera</taxon>
        <taxon>Rotifera</taxon>
        <taxon>Eurotatoria</taxon>
        <taxon>Monogononta</taxon>
        <taxon>Pseudotrocha</taxon>
        <taxon>Ploima</taxon>
        <taxon>Brachionidae</taxon>
        <taxon>Brachionus</taxon>
    </lineage>
</organism>
<dbReference type="EMBL" id="REGN01008472">
    <property type="protein sequence ID" value="RNA03500.1"/>
    <property type="molecule type" value="Genomic_DNA"/>
</dbReference>
<dbReference type="Proteomes" id="UP000276133">
    <property type="component" value="Unassembled WGS sequence"/>
</dbReference>
<comment type="caution">
    <text evidence="1">The sequence shown here is derived from an EMBL/GenBank/DDBJ whole genome shotgun (WGS) entry which is preliminary data.</text>
</comment>
<gene>
    <name evidence="1" type="ORF">BpHYR1_038205</name>
</gene>
<dbReference type="AlphaFoldDB" id="A0A3M7PWQ7"/>
<proteinExistence type="predicted"/>
<reference evidence="1 2" key="1">
    <citation type="journal article" date="2018" name="Sci. Rep.">
        <title>Genomic signatures of local adaptation to the degree of environmental predictability in rotifers.</title>
        <authorList>
            <person name="Franch-Gras L."/>
            <person name="Hahn C."/>
            <person name="Garcia-Roger E.M."/>
            <person name="Carmona M.J."/>
            <person name="Serra M."/>
            <person name="Gomez A."/>
        </authorList>
    </citation>
    <scope>NUCLEOTIDE SEQUENCE [LARGE SCALE GENOMIC DNA]</scope>
    <source>
        <strain evidence="1">HYR1</strain>
    </source>
</reference>
<keyword evidence="2" id="KW-1185">Reference proteome</keyword>
<feature type="non-terminal residue" evidence="1">
    <location>
        <position position="1"/>
    </location>
</feature>
<evidence type="ECO:0000313" key="1">
    <source>
        <dbReference type="EMBL" id="RNA03500.1"/>
    </source>
</evidence>